<dbReference type="AlphaFoldDB" id="D1W3A3"/>
<keyword evidence="3" id="KW-1185">Reference proteome</keyword>
<comment type="caution">
    <text evidence="2">The sequence shown here is derived from an EMBL/GenBank/DDBJ whole genome shotgun (WGS) entry which is preliminary data.</text>
</comment>
<sequence length="52" mass="5871">MLGERIAREKLDGEERAEYGKQVIATLAKELTHAYGKGFERVSLYNYYASSG</sequence>
<evidence type="ECO:0000259" key="1">
    <source>
        <dbReference type="Pfam" id="PF17761"/>
    </source>
</evidence>
<evidence type="ECO:0000313" key="2">
    <source>
        <dbReference type="EMBL" id="EFA92971.1"/>
    </source>
</evidence>
<dbReference type="InterPro" id="IPR041527">
    <property type="entry name" value="YhcG_N"/>
</dbReference>
<dbReference type="Pfam" id="PF17761">
    <property type="entry name" value="DUF1016_N"/>
    <property type="match status" value="1"/>
</dbReference>
<name>D1W3A3_9BACT</name>
<proteinExistence type="predicted"/>
<feature type="domain" description="YhcG N-terminal" evidence="1">
    <location>
        <begin position="2"/>
        <end position="46"/>
    </location>
</feature>
<dbReference type="EMBL" id="ADEG01000018">
    <property type="protein sequence ID" value="EFA92971.1"/>
    <property type="molecule type" value="Genomic_DNA"/>
</dbReference>
<dbReference type="Proteomes" id="UP000005283">
    <property type="component" value="Unassembled WGS sequence"/>
</dbReference>
<gene>
    <name evidence="2" type="ORF">HMPREF0650_2038</name>
</gene>
<protein>
    <recommendedName>
        <fullName evidence="1">YhcG N-terminal domain-containing protein</fullName>
    </recommendedName>
</protein>
<accession>D1W3A3</accession>
<reference evidence="2 3" key="1">
    <citation type="submission" date="2009-12" db="EMBL/GenBank/DDBJ databases">
        <title>Genome Sequence of Prevotella buccalis ATCC 35310.</title>
        <authorList>
            <person name="Durkin A.S."/>
            <person name="Madupu R."/>
            <person name="Torralba M."/>
            <person name="Methe B."/>
            <person name="Sutton G."/>
            <person name="Strausberg R.L."/>
            <person name="Nelson K.E."/>
        </authorList>
    </citation>
    <scope>NUCLEOTIDE SEQUENCE [LARGE SCALE GENOMIC DNA]</scope>
    <source>
        <strain evidence="2 3">ATCC 35310</strain>
    </source>
</reference>
<organism evidence="2 3">
    <name type="scientific">Hoylesella buccalis ATCC 35310</name>
    <dbReference type="NCBI Taxonomy" id="679190"/>
    <lineage>
        <taxon>Bacteria</taxon>
        <taxon>Pseudomonadati</taxon>
        <taxon>Bacteroidota</taxon>
        <taxon>Bacteroidia</taxon>
        <taxon>Bacteroidales</taxon>
        <taxon>Prevotellaceae</taxon>
        <taxon>Hoylesella</taxon>
    </lineage>
</organism>
<evidence type="ECO:0000313" key="3">
    <source>
        <dbReference type="Proteomes" id="UP000005283"/>
    </source>
</evidence>